<dbReference type="AlphaFoldDB" id="A0A9W4XAV5"/>
<feature type="domain" description="Type I restriction modification DNA specificity" evidence="4">
    <location>
        <begin position="207"/>
        <end position="271"/>
    </location>
</feature>
<evidence type="ECO:0000313" key="5">
    <source>
        <dbReference type="EMBL" id="CAI2198537.1"/>
    </source>
</evidence>
<evidence type="ECO:0000256" key="1">
    <source>
        <dbReference type="ARBA" id="ARBA00010923"/>
    </source>
</evidence>
<evidence type="ECO:0000256" key="2">
    <source>
        <dbReference type="ARBA" id="ARBA00022747"/>
    </source>
</evidence>
<dbReference type="EMBL" id="CAMKVN010018884">
    <property type="protein sequence ID" value="CAI2198537.1"/>
    <property type="molecule type" value="Genomic_DNA"/>
</dbReference>
<dbReference type="Gene3D" id="3.90.220.20">
    <property type="entry name" value="DNA methylase specificity domains"/>
    <property type="match status" value="1"/>
</dbReference>
<name>A0A9W4XAV5_9GLOM</name>
<feature type="non-terminal residue" evidence="5">
    <location>
        <position position="1"/>
    </location>
</feature>
<dbReference type="Proteomes" id="UP001153678">
    <property type="component" value="Unassembled WGS sequence"/>
</dbReference>
<evidence type="ECO:0000256" key="3">
    <source>
        <dbReference type="ARBA" id="ARBA00023125"/>
    </source>
</evidence>
<accession>A0A9W4XAV5</accession>
<protein>
    <submittedName>
        <fullName evidence="5">13410_t:CDS:1</fullName>
    </submittedName>
</protein>
<keyword evidence="2" id="KW-0680">Restriction system</keyword>
<gene>
    <name evidence="5" type="ORF">FWILDA_LOCUS18622</name>
</gene>
<keyword evidence="6" id="KW-1185">Reference proteome</keyword>
<keyword evidence="3" id="KW-0238">DNA-binding</keyword>
<dbReference type="SUPFAM" id="SSF53335">
    <property type="entry name" value="S-adenosyl-L-methionine-dependent methyltransferases"/>
    <property type="match status" value="1"/>
</dbReference>
<feature type="non-terminal residue" evidence="5">
    <location>
        <position position="272"/>
    </location>
</feature>
<sequence>NEITSTARVTKMNMILTGDGHNNIERKNSLKNPATSQYDIVITTMPFSLKGPFEEYKDNYYLGKANGNSLCIEHCLDAVKKDYRGKRIPYANSNAVIFYLTAPKEKEQKEDGSEEEKLKNGFQKLEVQEIKKNFFVSIPGLYKKFDFEENKHEIIPLAERFKERVAAKDTADYKFVHPQHFAYRPPGVNIDYICYNNKDKTGCITAYYPVFKVKNESKIKPEYLFCICQSEKFREQADAFFRGTARPSINFADFCKIKVPVPSLEKQESIIR</sequence>
<dbReference type="GO" id="GO:0003677">
    <property type="term" value="F:DNA binding"/>
    <property type="evidence" value="ECO:0007669"/>
    <property type="project" value="UniProtKB-KW"/>
</dbReference>
<dbReference type="GO" id="GO:0009307">
    <property type="term" value="P:DNA restriction-modification system"/>
    <property type="evidence" value="ECO:0007669"/>
    <property type="project" value="UniProtKB-KW"/>
</dbReference>
<dbReference type="Gene3D" id="3.40.50.150">
    <property type="entry name" value="Vaccinia Virus protein VP39"/>
    <property type="match status" value="1"/>
</dbReference>
<comment type="caution">
    <text evidence="5">The sequence shown here is derived from an EMBL/GenBank/DDBJ whole genome shotgun (WGS) entry which is preliminary data.</text>
</comment>
<comment type="similarity">
    <text evidence="1">Belongs to the type-I restriction system S methylase family.</text>
</comment>
<dbReference type="SUPFAM" id="SSF116734">
    <property type="entry name" value="DNA methylase specificity domain"/>
    <property type="match status" value="1"/>
</dbReference>
<evidence type="ECO:0000313" key="6">
    <source>
        <dbReference type="Proteomes" id="UP001153678"/>
    </source>
</evidence>
<evidence type="ECO:0000259" key="4">
    <source>
        <dbReference type="Pfam" id="PF01420"/>
    </source>
</evidence>
<dbReference type="InterPro" id="IPR029063">
    <property type="entry name" value="SAM-dependent_MTases_sf"/>
</dbReference>
<dbReference type="Pfam" id="PF01420">
    <property type="entry name" value="Methylase_S"/>
    <property type="match status" value="1"/>
</dbReference>
<dbReference type="OrthoDB" id="10267244at2759"/>
<dbReference type="InterPro" id="IPR000055">
    <property type="entry name" value="Restrct_endonuc_typeI_TRD"/>
</dbReference>
<dbReference type="InterPro" id="IPR044946">
    <property type="entry name" value="Restrct_endonuc_typeI_TRD_sf"/>
</dbReference>
<proteinExistence type="inferred from homology"/>
<organism evidence="5 6">
    <name type="scientific">Funneliformis geosporum</name>
    <dbReference type="NCBI Taxonomy" id="1117311"/>
    <lineage>
        <taxon>Eukaryota</taxon>
        <taxon>Fungi</taxon>
        <taxon>Fungi incertae sedis</taxon>
        <taxon>Mucoromycota</taxon>
        <taxon>Glomeromycotina</taxon>
        <taxon>Glomeromycetes</taxon>
        <taxon>Glomerales</taxon>
        <taxon>Glomeraceae</taxon>
        <taxon>Funneliformis</taxon>
    </lineage>
</organism>
<reference evidence="5" key="1">
    <citation type="submission" date="2022-08" db="EMBL/GenBank/DDBJ databases">
        <authorList>
            <person name="Kallberg Y."/>
            <person name="Tangrot J."/>
            <person name="Rosling A."/>
        </authorList>
    </citation>
    <scope>NUCLEOTIDE SEQUENCE</scope>
    <source>
        <strain evidence="5">Wild A</strain>
    </source>
</reference>